<dbReference type="Proteomes" id="UP000197065">
    <property type="component" value="Unassembled WGS sequence"/>
</dbReference>
<accession>A0A212S343</accession>
<reference evidence="2 3" key="1">
    <citation type="submission" date="2017-06" db="EMBL/GenBank/DDBJ databases">
        <authorList>
            <person name="Kim H.J."/>
            <person name="Triplett B.A."/>
        </authorList>
    </citation>
    <scope>NUCLEOTIDE SEQUENCE [LARGE SCALE GENOMIC DNA]</scope>
    <source>
        <strain evidence="2 3">B29T1</strain>
    </source>
</reference>
<evidence type="ECO:0000256" key="1">
    <source>
        <dbReference type="SAM" id="MobiDB-lite"/>
    </source>
</evidence>
<name>A0A212S343_9PROT</name>
<dbReference type="EMBL" id="FYEH01000021">
    <property type="protein sequence ID" value="SNB79422.1"/>
    <property type="molecule type" value="Genomic_DNA"/>
</dbReference>
<proteinExistence type="predicted"/>
<organism evidence="2 3">
    <name type="scientific">Arboricoccus pini</name>
    <dbReference type="NCBI Taxonomy" id="1963835"/>
    <lineage>
        <taxon>Bacteria</taxon>
        <taxon>Pseudomonadati</taxon>
        <taxon>Pseudomonadota</taxon>
        <taxon>Alphaproteobacteria</taxon>
        <taxon>Geminicoccales</taxon>
        <taxon>Geminicoccaceae</taxon>
        <taxon>Arboricoccus</taxon>
    </lineage>
</organism>
<dbReference type="AlphaFoldDB" id="A0A212S343"/>
<protein>
    <submittedName>
        <fullName evidence="2">Uncharacterized protein</fullName>
    </submittedName>
</protein>
<keyword evidence="3" id="KW-1185">Reference proteome</keyword>
<evidence type="ECO:0000313" key="3">
    <source>
        <dbReference type="Proteomes" id="UP000197065"/>
    </source>
</evidence>
<feature type="region of interest" description="Disordered" evidence="1">
    <location>
        <begin position="92"/>
        <end position="113"/>
    </location>
</feature>
<gene>
    <name evidence="2" type="ORF">SAMN07250955_12117</name>
</gene>
<evidence type="ECO:0000313" key="2">
    <source>
        <dbReference type="EMBL" id="SNB79422.1"/>
    </source>
</evidence>
<sequence length="113" mass="12553">MWGSAERECPKPRRATCWAARRQAVNVIWPRRLVHLAPAPGLERADRPMHATAWRRRVQALDPEHHGRGTTRALALALAAVLATFGQPFGRQFGPAGAEPASGEVGDRREFRI</sequence>